<feature type="compositionally biased region" description="Basic and acidic residues" evidence="1">
    <location>
        <begin position="17"/>
        <end position="32"/>
    </location>
</feature>
<evidence type="ECO:0000313" key="2">
    <source>
        <dbReference type="EMBL" id="ELK31085.1"/>
    </source>
</evidence>
<name>L5LYI2_MYODS</name>
<organism evidence="2 3">
    <name type="scientific">Myotis davidii</name>
    <name type="common">David's myotis</name>
    <dbReference type="NCBI Taxonomy" id="225400"/>
    <lineage>
        <taxon>Eukaryota</taxon>
        <taxon>Metazoa</taxon>
        <taxon>Chordata</taxon>
        <taxon>Craniata</taxon>
        <taxon>Vertebrata</taxon>
        <taxon>Euteleostomi</taxon>
        <taxon>Mammalia</taxon>
        <taxon>Eutheria</taxon>
        <taxon>Laurasiatheria</taxon>
        <taxon>Chiroptera</taxon>
        <taxon>Yangochiroptera</taxon>
        <taxon>Vespertilionidae</taxon>
        <taxon>Myotis</taxon>
    </lineage>
</organism>
<protein>
    <submittedName>
        <fullName evidence="2">60S ribosomal protein L4</fullName>
    </submittedName>
</protein>
<dbReference type="Proteomes" id="UP000010556">
    <property type="component" value="Unassembled WGS sequence"/>
</dbReference>
<feature type="region of interest" description="Disordered" evidence="1">
    <location>
        <begin position="55"/>
        <end position="103"/>
    </location>
</feature>
<evidence type="ECO:0000313" key="3">
    <source>
        <dbReference type="Proteomes" id="UP000010556"/>
    </source>
</evidence>
<keyword evidence="2" id="KW-0689">Ribosomal protein</keyword>
<keyword evidence="3" id="KW-1185">Reference proteome</keyword>
<feature type="compositionally biased region" description="Basic and acidic residues" evidence="1">
    <location>
        <begin position="89"/>
        <end position="103"/>
    </location>
</feature>
<feature type="compositionally biased region" description="Basic and acidic residues" evidence="1">
    <location>
        <begin position="55"/>
        <end position="79"/>
    </location>
</feature>
<dbReference type="EMBL" id="KB106375">
    <property type="protein sequence ID" value="ELK31085.1"/>
    <property type="molecule type" value="Genomic_DNA"/>
</dbReference>
<accession>L5LYI2</accession>
<keyword evidence="2" id="KW-0687">Ribonucleoprotein</keyword>
<reference evidence="3" key="1">
    <citation type="journal article" date="2013" name="Science">
        <title>Comparative analysis of bat genomes provides insight into the evolution of flight and immunity.</title>
        <authorList>
            <person name="Zhang G."/>
            <person name="Cowled C."/>
            <person name="Shi Z."/>
            <person name="Huang Z."/>
            <person name="Bishop-Lilly K.A."/>
            <person name="Fang X."/>
            <person name="Wynne J.W."/>
            <person name="Xiong Z."/>
            <person name="Baker M.L."/>
            <person name="Zhao W."/>
            <person name="Tachedjian M."/>
            <person name="Zhu Y."/>
            <person name="Zhou P."/>
            <person name="Jiang X."/>
            <person name="Ng J."/>
            <person name="Yang L."/>
            <person name="Wu L."/>
            <person name="Xiao J."/>
            <person name="Feng Y."/>
            <person name="Chen Y."/>
            <person name="Sun X."/>
            <person name="Zhang Y."/>
            <person name="Marsh G.A."/>
            <person name="Crameri G."/>
            <person name="Broder C.C."/>
            <person name="Frey K.G."/>
            <person name="Wang L.F."/>
            <person name="Wang J."/>
        </authorList>
    </citation>
    <scope>NUCLEOTIDE SEQUENCE [LARGE SCALE GENOMIC DNA]</scope>
</reference>
<evidence type="ECO:0000256" key="1">
    <source>
        <dbReference type="SAM" id="MobiDB-lite"/>
    </source>
</evidence>
<gene>
    <name evidence="2" type="ORF">MDA_GLEAN10009437</name>
</gene>
<proteinExistence type="predicted"/>
<dbReference type="AlphaFoldDB" id="L5LYI2"/>
<sequence length="128" mass="14034">MQEGSLRSPEEESTENPENHVEAKTLCKDHTLGHHSLPGQEPQLLVDRAAAAELEAKSDEKGIPGKKAVGLEKQKEPLVGKKAAGTKKPAAEKKAVEKKPTTEEGSLRHKLKFIYSIIVKSLWTANFE</sequence>
<dbReference type="GO" id="GO:0005840">
    <property type="term" value="C:ribosome"/>
    <property type="evidence" value="ECO:0007669"/>
    <property type="project" value="UniProtKB-KW"/>
</dbReference>
<feature type="region of interest" description="Disordered" evidence="1">
    <location>
        <begin position="1"/>
        <end position="43"/>
    </location>
</feature>